<protein>
    <recommendedName>
        <fullName evidence="1">Calcineurin-like phosphoesterase domain-containing protein</fullName>
    </recommendedName>
</protein>
<evidence type="ECO:0000259" key="1">
    <source>
        <dbReference type="Pfam" id="PF00149"/>
    </source>
</evidence>
<name>A0A1V1P5K1_9BACT</name>
<evidence type="ECO:0000313" key="2">
    <source>
        <dbReference type="EMBL" id="ETR70083.1"/>
    </source>
</evidence>
<dbReference type="EMBL" id="ATBP01000493">
    <property type="protein sequence ID" value="ETR70083.1"/>
    <property type="molecule type" value="Genomic_DNA"/>
</dbReference>
<proteinExistence type="predicted"/>
<dbReference type="SUPFAM" id="SSF56300">
    <property type="entry name" value="Metallo-dependent phosphatases"/>
    <property type="match status" value="1"/>
</dbReference>
<comment type="caution">
    <text evidence="2">The sequence shown here is derived from an EMBL/GenBank/DDBJ whole genome shotgun (WGS) entry which is preliminary data.</text>
</comment>
<sequence>MFKKLLYESVESTINYITIEKVECSSNNTVDCSNDDSERIGLKKAIIYNQIKQSLDQNDYSHYYQITLKPDNNSDGLSNVNDYCQKTGVFHIAWMNPPDVEHEECYEDTMDQILIKKNLINEHGPKIYKNGTYLPKVSSSGSGTYRISFMDQSCPLQIFHPVFIIKKNDYVNIAHMSDLHIVNRHCIINKSGARVINGNRESKSSTVGSMVNVAFNSVQDLMNTVGNSDDIDVLIITGDLIDYVRDYYPEDHILDTRSGEKDILKVRSECDLSGDVTADNSSYQMYSSYLTFLSLLHNFYMKYKKPVFIVTGNHEVYRDPFGISPRIGFGMFRANEGIPADHNLTIYEAILAFGDSYDTVVTKFNFKSELFVWYYTLVCPFTDYIYEFLNQVLIGLGWGQSEEMISYDQIPAKIPLSPKYYVYKNTIDCDAQGVAHLPRSNESISDKQKDLIEYVIENDKKTGKVKKRILFSHFTYASYNTNIADRGGLEGDIEYDMFQDYSNYDMGTFQVNRKKVYESYIQSNHINIFLSGHSHRRGLYQFQRICKWGDNSIKVKSYHFPCALSICQKNDNKIACRFSCKMPVFVVSDSAGSIPKKNYNNEFYSQGATKPSVSIVKFNSDGTYFDVFAVETGLSSAKPRFAVSLDYLDIIEKHKTVFQQFDGFLIDRKPDEIRFSVCLIDQKVSFLESISIHKSVYGYWLTISNRIILPGDKDEGIFLVGSQESNYVEINRETGKQTVFTNLELFKYIVASDTHKELYMKIKFIKREYDPFGGKIENFEEQYGHYDYDSEWCFPIRVSSWKDYYFTIGWARKYFIKRIAAEKPSKKRLEQNS</sequence>
<dbReference type="InterPro" id="IPR029052">
    <property type="entry name" value="Metallo-depent_PP-like"/>
</dbReference>
<dbReference type="AlphaFoldDB" id="A0A1V1P5K1"/>
<dbReference type="Proteomes" id="UP000189670">
    <property type="component" value="Unassembled WGS sequence"/>
</dbReference>
<accession>A0A1V1P5K1</accession>
<reference evidence="3" key="1">
    <citation type="submission" date="2012-11" db="EMBL/GenBank/DDBJ databases">
        <authorList>
            <person name="Lucero-Rivera Y.E."/>
            <person name="Tovar-Ramirez D."/>
        </authorList>
    </citation>
    <scope>NUCLEOTIDE SEQUENCE [LARGE SCALE GENOMIC DNA]</scope>
    <source>
        <strain evidence="3">Araruama</strain>
    </source>
</reference>
<dbReference type="Gene3D" id="3.60.21.10">
    <property type="match status" value="1"/>
</dbReference>
<organism evidence="2 3">
    <name type="scientific">Candidatus Magnetoglobus multicellularis str. Araruama</name>
    <dbReference type="NCBI Taxonomy" id="890399"/>
    <lineage>
        <taxon>Bacteria</taxon>
        <taxon>Pseudomonadati</taxon>
        <taxon>Thermodesulfobacteriota</taxon>
        <taxon>Desulfobacteria</taxon>
        <taxon>Desulfobacterales</taxon>
        <taxon>Desulfobacteraceae</taxon>
        <taxon>Candidatus Magnetoglobus</taxon>
    </lineage>
</organism>
<feature type="domain" description="Calcineurin-like phosphoesterase" evidence="1">
    <location>
        <begin position="172"/>
        <end position="356"/>
    </location>
</feature>
<dbReference type="InterPro" id="IPR004843">
    <property type="entry name" value="Calcineurin-like_PHP"/>
</dbReference>
<dbReference type="GO" id="GO:0016787">
    <property type="term" value="F:hydrolase activity"/>
    <property type="evidence" value="ECO:0007669"/>
    <property type="project" value="InterPro"/>
</dbReference>
<evidence type="ECO:0000313" key="3">
    <source>
        <dbReference type="Proteomes" id="UP000189670"/>
    </source>
</evidence>
<dbReference type="Pfam" id="PF00149">
    <property type="entry name" value="Metallophos"/>
    <property type="match status" value="1"/>
</dbReference>
<gene>
    <name evidence="2" type="ORF">OMM_09087</name>
</gene>